<dbReference type="CDD" id="cd11713">
    <property type="entry name" value="GINS_A_psf3"/>
    <property type="match status" value="1"/>
</dbReference>
<dbReference type="SUPFAM" id="SSF160059">
    <property type="entry name" value="PriA/YqbF domain"/>
    <property type="match status" value="1"/>
</dbReference>
<dbReference type="InterPro" id="IPR021151">
    <property type="entry name" value="GINS_A"/>
</dbReference>
<dbReference type="SUPFAM" id="SSF158573">
    <property type="entry name" value="GINS helical bundle-like"/>
    <property type="match status" value="1"/>
</dbReference>
<dbReference type="AlphaFoldDB" id="A0A0N5AL94"/>
<evidence type="ECO:0000256" key="2">
    <source>
        <dbReference type="ARBA" id="ARBA00006343"/>
    </source>
</evidence>
<comment type="function">
    <text evidence="6">The GINS complex plays an essential role in the initiation of DNA replication.</text>
</comment>
<accession>A0A0N5AL94</accession>
<dbReference type="GO" id="GO:1902975">
    <property type="term" value="P:mitotic DNA replication initiation"/>
    <property type="evidence" value="ECO:0007669"/>
    <property type="project" value="TreeGrafter"/>
</dbReference>
<organism evidence="8 9">
    <name type="scientific">Syphacia muris</name>
    <dbReference type="NCBI Taxonomy" id="451379"/>
    <lineage>
        <taxon>Eukaryota</taxon>
        <taxon>Metazoa</taxon>
        <taxon>Ecdysozoa</taxon>
        <taxon>Nematoda</taxon>
        <taxon>Chromadorea</taxon>
        <taxon>Rhabditida</taxon>
        <taxon>Spirurina</taxon>
        <taxon>Oxyuridomorpha</taxon>
        <taxon>Oxyuroidea</taxon>
        <taxon>Oxyuridae</taxon>
        <taxon>Syphacia</taxon>
    </lineage>
</organism>
<dbReference type="InterPro" id="IPR038437">
    <property type="entry name" value="GINS_Psf3_sf"/>
</dbReference>
<sequence>MLDTSNDRAYGIEAVNKSYFNLDEIITCASMTSCSCSRTLPKEILALVNHSEQGTNTSKGHKAEVPLFLAETFHRTGIGMVHLSFPFNNRLREALLADSRSVDLEALHHHFYRLGRHLVNIVEESQAQGLADTLLHTFLQRVGQIIIRSLNSNEKPTKLDSTEKLLYAYGMYTEAQFRDWFDGVDEGCKRRAESLKVSV</sequence>
<comment type="subcellular location">
    <subcellularLocation>
        <location evidence="1 6">Nucleus</location>
    </subcellularLocation>
</comment>
<reference evidence="9" key="1">
    <citation type="submission" date="2017-02" db="UniProtKB">
        <authorList>
            <consortium name="WormBaseParasite"/>
        </authorList>
    </citation>
    <scope>IDENTIFICATION</scope>
</reference>
<comment type="similarity">
    <text evidence="2 6">Belongs to the GINS3/PSF3 family.</text>
</comment>
<evidence type="ECO:0000256" key="4">
    <source>
        <dbReference type="ARBA" id="ARBA00023242"/>
    </source>
</evidence>
<dbReference type="WBParaSite" id="SMUV_0000530201-mRNA-1">
    <property type="protein sequence ID" value="SMUV_0000530201-mRNA-1"/>
    <property type="gene ID" value="SMUV_0000530201"/>
</dbReference>
<evidence type="ECO:0000259" key="7">
    <source>
        <dbReference type="Pfam" id="PF05916"/>
    </source>
</evidence>
<keyword evidence="4 6" id="KW-0539">Nucleus</keyword>
<dbReference type="PANTHER" id="PTHR22768">
    <property type="entry name" value="DNA REPLICATION COMPLEX GINS PROTEIN PSF3"/>
    <property type="match status" value="1"/>
</dbReference>
<evidence type="ECO:0000256" key="3">
    <source>
        <dbReference type="ARBA" id="ARBA00022705"/>
    </source>
</evidence>
<evidence type="ECO:0000256" key="1">
    <source>
        <dbReference type="ARBA" id="ARBA00004123"/>
    </source>
</evidence>
<evidence type="ECO:0000313" key="9">
    <source>
        <dbReference type="WBParaSite" id="SMUV_0000530201-mRNA-1"/>
    </source>
</evidence>
<dbReference type="STRING" id="451379.A0A0N5AL94"/>
<dbReference type="InterPro" id="IPR010492">
    <property type="entry name" value="GINS_Psf3"/>
</dbReference>
<feature type="domain" description="GINS subunit" evidence="7">
    <location>
        <begin position="88"/>
        <end position="167"/>
    </location>
</feature>
<dbReference type="PANTHER" id="PTHR22768:SF0">
    <property type="entry name" value="DNA REPLICATION COMPLEX GINS PROTEIN PSF3"/>
    <property type="match status" value="1"/>
</dbReference>
<comment type="subunit">
    <text evidence="6">Component of the GINS complex.</text>
</comment>
<dbReference type="GO" id="GO:0000811">
    <property type="term" value="C:GINS complex"/>
    <property type="evidence" value="ECO:0007669"/>
    <property type="project" value="UniProtKB-UniRule"/>
</dbReference>
<proteinExistence type="inferred from homology"/>
<evidence type="ECO:0000313" key="8">
    <source>
        <dbReference type="Proteomes" id="UP000046393"/>
    </source>
</evidence>
<keyword evidence="3 6" id="KW-0235">DNA replication</keyword>
<protein>
    <recommendedName>
        <fullName evidence="6">DNA replication complex GINS protein PSF3</fullName>
    </recommendedName>
</protein>
<name>A0A0N5AL94_9BILA</name>
<keyword evidence="8" id="KW-1185">Reference proteome</keyword>
<evidence type="ECO:0000256" key="6">
    <source>
        <dbReference type="RuleBase" id="RU367161"/>
    </source>
</evidence>
<evidence type="ECO:0000256" key="5">
    <source>
        <dbReference type="ARBA" id="ARBA00045258"/>
    </source>
</evidence>
<dbReference type="InterPro" id="IPR036224">
    <property type="entry name" value="GINS_bundle-like_dom_sf"/>
</dbReference>
<comment type="function">
    <text evidence="5">Required for correct functioning of the GINS complex, a complex that plays an essential role in the initiation of DNA replication, and progression of DNA replication forks. GINS complex is a core component of CDC45-MCM-GINS (CMG) helicase, the molecular machine that unwinds template DNA during replication, and around which the replisome is built.</text>
</comment>
<dbReference type="Proteomes" id="UP000046393">
    <property type="component" value="Unplaced"/>
</dbReference>
<dbReference type="Pfam" id="PF05916">
    <property type="entry name" value="Sld5"/>
    <property type="match status" value="1"/>
</dbReference>
<dbReference type="Gene3D" id="1.20.58.2050">
    <property type="match status" value="1"/>
</dbReference>